<dbReference type="AlphaFoldDB" id="A0A179HJT1"/>
<dbReference type="EMBL" id="LSBI01000004">
    <property type="protein sequence ID" value="OAQ90182.1"/>
    <property type="molecule type" value="Genomic_DNA"/>
</dbReference>
<sequence length="115" mass="12737">MKLPIAGKPSGLVRLLARARLDSYHVEDQTRAKQHGRMVVVAEQFESTPARFTAAATPTIPRSSRMRMALRPARLGIVGALPERERIAASLSQQRPCCSRALMSWQKQDGASRAR</sequence>
<name>A0A179HJT1_PURLI</name>
<protein>
    <submittedName>
        <fullName evidence="2">Uncharacterized protein</fullName>
    </submittedName>
</protein>
<organism evidence="2 3">
    <name type="scientific">Purpureocillium lilacinum</name>
    <name type="common">Paecilomyces lilacinus</name>
    <dbReference type="NCBI Taxonomy" id="33203"/>
    <lineage>
        <taxon>Eukaryota</taxon>
        <taxon>Fungi</taxon>
        <taxon>Dikarya</taxon>
        <taxon>Ascomycota</taxon>
        <taxon>Pezizomycotina</taxon>
        <taxon>Sordariomycetes</taxon>
        <taxon>Hypocreomycetidae</taxon>
        <taxon>Hypocreales</taxon>
        <taxon>Ophiocordycipitaceae</taxon>
        <taxon>Purpureocillium</taxon>
    </lineage>
</organism>
<dbReference type="Proteomes" id="UP000078240">
    <property type="component" value="Unassembled WGS sequence"/>
</dbReference>
<gene>
    <name evidence="1" type="ORF">VFPBJ_02168</name>
    <name evidence="2" type="ORF">VFPFJ_04341</name>
</gene>
<comment type="caution">
    <text evidence="2">The sequence shown here is derived from an EMBL/GenBank/DDBJ whole genome shotgun (WGS) entry which is preliminary data.</text>
</comment>
<dbReference type="EMBL" id="LSBH01000002">
    <property type="protein sequence ID" value="OAQ83400.1"/>
    <property type="molecule type" value="Genomic_DNA"/>
</dbReference>
<reference evidence="2 3" key="1">
    <citation type="submission" date="2016-02" db="EMBL/GenBank/DDBJ databases">
        <title>Biosynthesis of antibiotic leucinostatins and their inhibition on Phytophthora in bio-control Purpureocillium lilacinum.</title>
        <authorList>
            <person name="Wang G."/>
            <person name="Liu Z."/>
            <person name="Lin R."/>
            <person name="Li E."/>
            <person name="Mao Z."/>
            <person name="Ling J."/>
            <person name="Yin W."/>
            <person name="Xie B."/>
        </authorList>
    </citation>
    <scope>NUCLEOTIDE SEQUENCE [LARGE SCALE GENOMIC DNA]</scope>
    <source>
        <strain evidence="1">PLBJ-1</strain>
        <strain evidence="2">PLFJ-1</strain>
    </source>
</reference>
<evidence type="ECO:0000313" key="3">
    <source>
        <dbReference type="Proteomes" id="UP000078340"/>
    </source>
</evidence>
<proteinExistence type="predicted"/>
<evidence type="ECO:0000313" key="2">
    <source>
        <dbReference type="EMBL" id="OAQ90182.1"/>
    </source>
</evidence>
<dbReference type="Proteomes" id="UP000078340">
    <property type="component" value="Unassembled WGS sequence"/>
</dbReference>
<accession>A0A179HJT1</accession>
<evidence type="ECO:0000313" key="1">
    <source>
        <dbReference type="EMBL" id="OAQ83400.1"/>
    </source>
</evidence>